<feature type="compositionally biased region" description="Pro residues" evidence="1">
    <location>
        <begin position="41"/>
        <end position="55"/>
    </location>
</feature>
<gene>
    <name evidence="2" type="ORF">CFIO01_07754</name>
</gene>
<dbReference type="Proteomes" id="UP000020467">
    <property type="component" value="Unassembled WGS sequence"/>
</dbReference>
<evidence type="ECO:0000313" key="3">
    <source>
        <dbReference type="Proteomes" id="UP000020467"/>
    </source>
</evidence>
<feature type="compositionally biased region" description="Polar residues" evidence="1">
    <location>
        <begin position="24"/>
        <end position="36"/>
    </location>
</feature>
<name>A0A010RJN4_9PEZI</name>
<sequence>MQLRLGSSTARLTSRGTYWPPCASSGQVPSASSQVSKDPGAWPPPSPPPCPPSQNAPPFLKLPPRAHVEKERRKILFLPFHVSPAYECLAGTSHTTRHTDTADISLARSLTHAAPSFLTHTQTILIAGPQLDWNSRQGSRRAATPALTSSHLTSPHLTIPHTDTPIPCRAVPRLASLSIPYLTSVRLMLHAHRHSHQGRI</sequence>
<dbReference type="EMBL" id="JARH01000666">
    <property type="protein sequence ID" value="EXF78074.1"/>
    <property type="molecule type" value="Genomic_DNA"/>
</dbReference>
<organism evidence="2 3">
    <name type="scientific">Colletotrichum fioriniae PJ7</name>
    <dbReference type="NCBI Taxonomy" id="1445577"/>
    <lineage>
        <taxon>Eukaryota</taxon>
        <taxon>Fungi</taxon>
        <taxon>Dikarya</taxon>
        <taxon>Ascomycota</taxon>
        <taxon>Pezizomycotina</taxon>
        <taxon>Sordariomycetes</taxon>
        <taxon>Hypocreomycetidae</taxon>
        <taxon>Glomerellales</taxon>
        <taxon>Glomerellaceae</taxon>
        <taxon>Colletotrichum</taxon>
        <taxon>Colletotrichum acutatum species complex</taxon>
    </lineage>
</organism>
<feature type="compositionally biased region" description="Polar residues" evidence="1">
    <location>
        <begin position="1"/>
        <end position="16"/>
    </location>
</feature>
<protein>
    <submittedName>
        <fullName evidence="2">Uncharacterized protein</fullName>
    </submittedName>
</protein>
<feature type="region of interest" description="Disordered" evidence="1">
    <location>
        <begin position="1"/>
        <end position="61"/>
    </location>
</feature>
<evidence type="ECO:0000256" key="1">
    <source>
        <dbReference type="SAM" id="MobiDB-lite"/>
    </source>
</evidence>
<dbReference type="AlphaFoldDB" id="A0A010RJN4"/>
<keyword evidence="3" id="KW-1185">Reference proteome</keyword>
<evidence type="ECO:0000313" key="2">
    <source>
        <dbReference type="EMBL" id="EXF78074.1"/>
    </source>
</evidence>
<accession>A0A010RJN4</accession>
<feature type="region of interest" description="Disordered" evidence="1">
    <location>
        <begin position="136"/>
        <end position="159"/>
    </location>
</feature>
<dbReference type="KEGG" id="cfj:CFIO01_07754"/>
<feature type="compositionally biased region" description="Polar residues" evidence="1">
    <location>
        <begin position="146"/>
        <end position="156"/>
    </location>
</feature>
<dbReference type="HOGENOM" id="CLU_1366141_0_0_1"/>
<comment type="caution">
    <text evidence="2">The sequence shown here is derived from an EMBL/GenBank/DDBJ whole genome shotgun (WGS) entry which is preliminary data.</text>
</comment>
<reference evidence="2 3" key="1">
    <citation type="submission" date="2014-02" db="EMBL/GenBank/DDBJ databases">
        <title>The genome sequence of Colletotrichum fioriniae PJ7.</title>
        <authorList>
            <person name="Baroncelli R."/>
            <person name="Thon M.R."/>
        </authorList>
    </citation>
    <scope>NUCLEOTIDE SEQUENCE [LARGE SCALE GENOMIC DNA]</scope>
    <source>
        <strain evidence="2 3">PJ7</strain>
    </source>
</reference>
<proteinExistence type="predicted"/>